<keyword evidence="4" id="KW-0645">Protease</keyword>
<proteinExistence type="inferred from homology"/>
<feature type="compositionally biased region" description="Low complexity" evidence="14">
    <location>
        <begin position="690"/>
        <end position="700"/>
    </location>
</feature>
<dbReference type="GO" id="GO:0030288">
    <property type="term" value="C:outer membrane-bounded periplasmic space"/>
    <property type="evidence" value="ECO:0007669"/>
    <property type="project" value="TreeGrafter"/>
</dbReference>
<dbReference type="InterPro" id="IPR050396">
    <property type="entry name" value="Glycosyltr_51/Transpeptidase"/>
</dbReference>
<evidence type="ECO:0000313" key="18">
    <source>
        <dbReference type="EMBL" id="OTN99941.1"/>
    </source>
</evidence>
<dbReference type="InterPro" id="IPR001264">
    <property type="entry name" value="Glyco_trans_51"/>
</dbReference>
<keyword evidence="6" id="KW-0808">Transferase</keyword>
<keyword evidence="7" id="KW-0378">Hydrolase</keyword>
<comment type="catalytic activity">
    <reaction evidence="13">
        <text>[GlcNAc-(1-&gt;4)-Mur2Ac(oyl-L-Ala-gamma-D-Glu-L-Lys-D-Ala-D-Ala)](n)-di-trans,octa-cis-undecaprenyl diphosphate + beta-D-GlcNAc-(1-&gt;4)-Mur2Ac(oyl-L-Ala-gamma-D-Glu-L-Lys-D-Ala-D-Ala)-di-trans,octa-cis-undecaprenyl diphosphate = [GlcNAc-(1-&gt;4)-Mur2Ac(oyl-L-Ala-gamma-D-Glu-L-Lys-D-Ala-D-Ala)](n+1)-di-trans,octa-cis-undecaprenyl diphosphate + di-trans,octa-cis-undecaprenyl diphosphate + H(+)</text>
        <dbReference type="Rhea" id="RHEA:23708"/>
        <dbReference type="Rhea" id="RHEA-COMP:9602"/>
        <dbReference type="Rhea" id="RHEA-COMP:9603"/>
        <dbReference type="ChEBI" id="CHEBI:15378"/>
        <dbReference type="ChEBI" id="CHEBI:58405"/>
        <dbReference type="ChEBI" id="CHEBI:60033"/>
        <dbReference type="ChEBI" id="CHEBI:78435"/>
        <dbReference type="EC" id="2.4.99.28"/>
    </reaction>
</comment>
<reference evidence="18 19" key="1">
    <citation type="submission" date="2017-05" db="EMBL/GenBank/DDBJ databases">
        <title>The Genome Sequence of Enterococcus faecium 6F2_DIV0138.</title>
        <authorList>
            <consortium name="The Broad Institute Genomics Platform"/>
            <consortium name="The Broad Institute Genomic Center for Infectious Diseases"/>
            <person name="Earl A."/>
            <person name="Manson A."/>
            <person name="Schwartman J."/>
            <person name="Gilmore M."/>
            <person name="Abouelleil A."/>
            <person name="Cao P."/>
            <person name="Chapman S."/>
            <person name="Cusick C."/>
            <person name="Shea T."/>
            <person name="Young S."/>
            <person name="Neafsey D."/>
            <person name="Nusbaum C."/>
            <person name="Birren B."/>
        </authorList>
    </citation>
    <scope>NUCLEOTIDE SEQUENCE [LARGE SCALE GENOMIC DNA]</scope>
    <source>
        <strain evidence="18 19">6F2_DIV0138</strain>
    </source>
</reference>
<keyword evidence="8" id="KW-0133">Cell shape</keyword>
<dbReference type="InterPro" id="IPR023346">
    <property type="entry name" value="Lysozyme-like_dom_sf"/>
</dbReference>
<dbReference type="InterPro" id="IPR001460">
    <property type="entry name" value="PCN-bd_Tpept"/>
</dbReference>
<dbReference type="GO" id="GO:0009002">
    <property type="term" value="F:serine-type D-Ala-D-Ala carboxypeptidase activity"/>
    <property type="evidence" value="ECO:0007669"/>
    <property type="project" value="UniProtKB-EC"/>
</dbReference>
<dbReference type="PANTHER" id="PTHR32282">
    <property type="entry name" value="BINDING PROTEIN TRANSPEPTIDASE, PUTATIVE-RELATED"/>
    <property type="match status" value="1"/>
</dbReference>
<dbReference type="InterPro" id="IPR036950">
    <property type="entry name" value="PBP_transglycosylase"/>
</dbReference>
<evidence type="ECO:0000259" key="16">
    <source>
        <dbReference type="Pfam" id="PF00905"/>
    </source>
</evidence>
<name>A0AB73NJR4_ENTFC</name>
<evidence type="ECO:0000256" key="5">
    <source>
        <dbReference type="ARBA" id="ARBA00022676"/>
    </source>
</evidence>
<feature type="transmembrane region" description="Helical" evidence="15">
    <location>
        <begin position="40"/>
        <end position="67"/>
    </location>
</feature>
<keyword evidence="15" id="KW-1133">Transmembrane helix</keyword>
<keyword evidence="10" id="KW-0511">Multifunctional enzyme</keyword>
<evidence type="ECO:0000256" key="7">
    <source>
        <dbReference type="ARBA" id="ARBA00022801"/>
    </source>
</evidence>
<comment type="caution">
    <text evidence="18">The sequence shown here is derived from an EMBL/GenBank/DDBJ whole genome shotgun (WGS) entry which is preliminary data.</text>
</comment>
<organism evidence="18 19">
    <name type="scientific">Enterococcus faecium</name>
    <name type="common">Streptococcus faecium</name>
    <dbReference type="NCBI Taxonomy" id="1352"/>
    <lineage>
        <taxon>Bacteria</taxon>
        <taxon>Bacillati</taxon>
        <taxon>Bacillota</taxon>
        <taxon>Bacilli</taxon>
        <taxon>Lactobacillales</taxon>
        <taxon>Enterococcaceae</taxon>
        <taxon>Enterococcus</taxon>
    </lineage>
</organism>
<keyword evidence="3" id="KW-0121">Carboxypeptidase</keyword>
<dbReference type="RefSeq" id="WP_086324803.1">
    <property type="nucleotide sequence ID" value="NZ_JACZAJ010000003.1"/>
</dbReference>
<evidence type="ECO:0000256" key="11">
    <source>
        <dbReference type="ARBA" id="ARBA00023316"/>
    </source>
</evidence>
<protein>
    <submittedName>
        <fullName evidence="18">Penicillin-binding protein 1A</fullName>
    </submittedName>
</protein>
<gene>
    <name evidence="18" type="ORF">A5804_001433</name>
</gene>
<accession>A0AB73NJR4</accession>
<dbReference type="Gene3D" id="3.40.710.10">
    <property type="entry name" value="DD-peptidase/beta-lactamase superfamily"/>
    <property type="match status" value="1"/>
</dbReference>
<evidence type="ECO:0000256" key="12">
    <source>
        <dbReference type="ARBA" id="ARBA00034000"/>
    </source>
</evidence>
<evidence type="ECO:0000256" key="15">
    <source>
        <dbReference type="SAM" id="Phobius"/>
    </source>
</evidence>
<dbReference type="NCBIfam" id="TIGR02074">
    <property type="entry name" value="PBP_1a_fam"/>
    <property type="match status" value="1"/>
</dbReference>
<feature type="region of interest" description="Disordered" evidence="14">
    <location>
        <begin position="690"/>
        <end position="793"/>
    </location>
</feature>
<evidence type="ECO:0000256" key="4">
    <source>
        <dbReference type="ARBA" id="ARBA00022670"/>
    </source>
</evidence>
<evidence type="ECO:0000259" key="17">
    <source>
        <dbReference type="Pfam" id="PF00912"/>
    </source>
</evidence>
<dbReference type="Pfam" id="PF00905">
    <property type="entry name" value="Transpeptidase"/>
    <property type="match status" value="1"/>
</dbReference>
<dbReference type="SUPFAM" id="SSF53955">
    <property type="entry name" value="Lysozyme-like"/>
    <property type="match status" value="1"/>
</dbReference>
<evidence type="ECO:0000256" key="8">
    <source>
        <dbReference type="ARBA" id="ARBA00022960"/>
    </source>
</evidence>
<feature type="region of interest" description="Disordered" evidence="14">
    <location>
        <begin position="1"/>
        <end position="34"/>
    </location>
</feature>
<dbReference type="GO" id="GO:0009252">
    <property type="term" value="P:peptidoglycan biosynthetic process"/>
    <property type="evidence" value="ECO:0007669"/>
    <property type="project" value="UniProtKB-KW"/>
</dbReference>
<feature type="domain" description="Glycosyl transferase family 51" evidence="17">
    <location>
        <begin position="91"/>
        <end position="267"/>
    </location>
</feature>
<feature type="domain" description="Penicillin-binding protein transpeptidase" evidence="16">
    <location>
        <begin position="363"/>
        <end position="653"/>
    </location>
</feature>
<evidence type="ECO:0000256" key="6">
    <source>
        <dbReference type="ARBA" id="ARBA00022679"/>
    </source>
</evidence>
<evidence type="ECO:0000256" key="9">
    <source>
        <dbReference type="ARBA" id="ARBA00022984"/>
    </source>
</evidence>
<dbReference type="InterPro" id="IPR012338">
    <property type="entry name" value="Beta-lactam/transpept-like"/>
</dbReference>
<keyword evidence="15" id="KW-0472">Membrane</keyword>
<evidence type="ECO:0000256" key="1">
    <source>
        <dbReference type="ARBA" id="ARBA00007090"/>
    </source>
</evidence>
<evidence type="ECO:0000256" key="3">
    <source>
        <dbReference type="ARBA" id="ARBA00022645"/>
    </source>
</evidence>
<dbReference type="PANTHER" id="PTHR32282:SF29">
    <property type="entry name" value="PENICILLIN-BINDING PROTEIN 1A"/>
    <property type="match status" value="1"/>
</dbReference>
<dbReference type="Proteomes" id="UP000194737">
    <property type="component" value="Unassembled WGS sequence"/>
</dbReference>
<keyword evidence="11" id="KW-0961">Cell wall biogenesis/degradation</keyword>
<comment type="catalytic activity">
    <reaction evidence="12">
        <text>Preferential cleavage: (Ac)2-L-Lys-D-Ala-|-D-Ala. Also transpeptidation of peptidyl-alanyl moieties that are N-acyl substituents of D-alanine.</text>
        <dbReference type="EC" id="3.4.16.4"/>
    </reaction>
</comment>
<sequence>MANEQTRSSRRQKQPTPKKSVKKNSGKGSGKSSGTHKKGLFIKILLGILSFFCILFLAGVGLFWYYAKDAPELTDKKLDATVSSKLYTQDGELFEDLGAEKREKISANELPKTLEDAIVSVEDRRFYKHIGVDPIRIIGSALSNFTSGGLQGGSTLTQQLIKLSFFSTSAEDQTLKRKAQEAWMAVRLEQKKSKQEILTYYVNKVYMSNGLYGMETASEMYFGKKLSELSLPQTALLAGMPQAPSAYDPYVYPDQAKKRRDTVLYTMLQNEKISQTEYDQAVNVPVTDGLQELTQSDDNTKIVDNYVKEVINEVQEKTDKNVYTDGLEIYTNLDLDAQKKLYDIVNTDQYVSYPDDEMQVASTLIDTNTGKVKAQIGGRHIAEDVTLGNNLAVNTSRDFGSTMKPVTDYGPAFEYLKYSTGKTITDAPYNYEGTSTPVGNWDNQYMGTITLRQALYLSRNVPAVKLFNEVGSDKVASFLKNLGIEYSTIHQSNAISSNTEEQDGTKYGASSLKMAAAYAAFANGGTYYKPQYVNKIVFQDGTEETYEPDGKTAMSPETAYMITDILKDTITEGTGTNAQIAGLYQAGKTGTSNYTDDEYAKLGISSGVYPDILFAGYTPNYSISVWTGYNKKMTPVTSESSHVASDVYRELMQYVSANVTNTDWEMPSGLIRVGGELYYKDQYTARSNAITPSTTIPSSSYVQTPGSSTTETTTQSSSSTSQSESTAESSKESTTAETSEPASSTTVPSSSSEESSTPSSSAPPASSSEPATSGADAANDHTPSSSTSVSGNR</sequence>
<dbReference type="GO" id="GO:0006508">
    <property type="term" value="P:proteolysis"/>
    <property type="evidence" value="ECO:0007669"/>
    <property type="project" value="UniProtKB-KW"/>
</dbReference>
<comment type="similarity">
    <text evidence="1">In the C-terminal section; belongs to the transpeptidase family.</text>
</comment>
<dbReference type="FunFam" id="1.10.3810.10:FF:000001">
    <property type="entry name" value="Penicillin-binding protein 1A"/>
    <property type="match status" value="1"/>
</dbReference>
<evidence type="ECO:0000256" key="13">
    <source>
        <dbReference type="ARBA" id="ARBA00049902"/>
    </source>
</evidence>
<evidence type="ECO:0000256" key="14">
    <source>
        <dbReference type="SAM" id="MobiDB-lite"/>
    </source>
</evidence>
<dbReference type="GO" id="GO:0008658">
    <property type="term" value="F:penicillin binding"/>
    <property type="evidence" value="ECO:0007669"/>
    <property type="project" value="InterPro"/>
</dbReference>
<dbReference type="Gene3D" id="1.10.3810.10">
    <property type="entry name" value="Biosynthetic peptidoglycan transglycosylase-like"/>
    <property type="match status" value="1"/>
</dbReference>
<dbReference type="GO" id="GO:0008360">
    <property type="term" value="P:regulation of cell shape"/>
    <property type="evidence" value="ECO:0007669"/>
    <property type="project" value="UniProtKB-KW"/>
</dbReference>
<feature type="compositionally biased region" description="Low complexity" evidence="14">
    <location>
        <begin position="707"/>
        <end position="773"/>
    </location>
</feature>
<evidence type="ECO:0000256" key="2">
    <source>
        <dbReference type="ARBA" id="ARBA00007739"/>
    </source>
</evidence>
<keyword evidence="5" id="KW-0328">Glycosyltransferase</keyword>
<dbReference type="GO" id="GO:0008955">
    <property type="term" value="F:peptidoglycan glycosyltransferase activity"/>
    <property type="evidence" value="ECO:0007669"/>
    <property type="project" value="UniProtKB-EC"/>
</dbReference>
<keyword evidence="15" id="KW-0812">Transmembrane</keyword>
<dbReference type="GO" id="GO:0071555">
    <property type="term" value="P:cell wall organization"/>
    <property type="evidence" value="ECO:0007669"/>
    <property type="project" value="UniProtKB-KW"/>
</dbReference>
<dbReference type="AlphaFoldDB" id="A0AB73NJR4"/>
<keyword evidence="9" id="KW-0573">Peptidoglycan synthesis</keyword>
<evidence type="ECO:0000313" key="19">
    <source>
        <dbReference type="Proteomes" id="UP000194737"/>
    </source>
</evidence>
<dbReference type="EMBL" id="NGLB01000001">
    <property type="protein sequence ID" value="OTN99941.1"/>
    <property type="molecule type" value="Genomic_DNA"/>
</dbReference>
<dbReference type="Pfam" id="PF00912">
    <property type="entry name" value="Transgly"/>
    <property type="match status" value="1"/>
</dbReference>
<evidence type="ECO:0000256" key="10">
    <source>
        <dbReference type="ARBA" id="ARBA00023268"/>
    </source>
</evidence>
<comment type="similarity">
    <text evidence="2">In the N-terminal section; belongs to the glycosyltransferase 51 family.</text>
</comment>
<dbReference type="SUPFAM" id="SSF56601">
    <property type="entry name" value="beta-lactamase/transpeptidase-like"/>
    <property type="match status" value="1"/>
</dbReference>
<feature type="compositionally biased region" description="Polar residues" evidence="14">
    <location>
        <begin position="781"/>
        <end position="793"/>
    </location>
</feature>